<protein>
    <submittedName>
        <fullName evidence="1">Uncharacterized protein</fullName>
    </submittedName>
</protein>
<dbReference type="EMBL" id="JANQDX010000006">
    <property type="protein sequence ID" value="KAL0922475.1"/>
    <property type="molecule type" value="Genomic_DNA"/>
</dbReference>
<name>A0ABD0VCQ6_DENTH</name>
<evidence type="ECO:0000313" key="2">
    <source>
        <dbReference type="Proteomes" id="UP001552299"/>
    </source>
</evidence>
<sequence>MHRIILPTVQGIQGWSQNVGHVEEPDSRETLAGLVERDQSGARCGSICQYGCQLVEVVLPVWLATGGDCLVMLAYAAHKASKSRSSSRVVCLPSSMVSPKHPNPNRHLGLK</sequence>
<accession>A0ABD0VCQ6</accession>
<keyword evidence="2" id="KW-1185">Reference proteome</keyword>
<evidence type="ECO:0000313" key="1">
    <source>
        <dbReference type="EMBL" id="KAL0922475.1"/>
    </source>
</evidence>
<reference evidence="1 2" key="1">
    <citation type="journal article" date="2024" name="Plant Biotechnol. J.">
        <title>Dendrobium thyrsiflorum genome and its molecular insights into genes involved in important horticultural traits.</title>
        <authorList>
            <person name="Chen B."/>
            <person name="Wang J.Y."/>
            <person name="Zheng P.J."/>
            <person name="Li K.L."/>
            <person name="Liang Y.M."/>
            <person name="Chen X.F."/>
            <person name="Zhang C."/>
            <person name="Zhao X."/>
            <person name="He X."/>
            <person name="Zhang G.Q."/>
            <person name="Liu Z.J."/>
            <person name="Xu Q."/>
        </authorList>
    </citation>
    <scope>NUCLEOTIDE SEQUENCE [LARGE SCALE GENOMIC DNA]</scope>
    <source>
        <strain evidence="1">GZMU011</strain>
    </source>
</reference>
<gene>
    <name evidence="1" type="ORF">M5K25_006464</name>
</gene>
<organism evidence="1 2">
    <name type="scientific">Dendrobium thyrsiflorum</name>
    <name type="common">Pinecone-like raceme dendrobium</name>
    <name type="synonym">Orchid</name>
    <dbReference type="NCBI Taxonomy" id="117978"/>
    <lineage>
        <taxon>Eukaryota</taxon>
        <taxon>Viridiplantae</taxon>
        <taxon>Streptophyta</taxon>
        <taxon>Embryophyta</taxon>
        <taxon>Tracheophyta</taxon>
        <taxon>Spermatophyta</taxon>
        <taxon>Magnoliopsida</taxon>
        <taxon>Liliopsida</taxon>
        <taxon>Asparagales</taxon>
        <taxon>Orchidaceae</taxon>
        <taxon>Epidendroideae</taxon>
        <taxon>Malaxideae</taxon>
        <taxon>Dendrobiinae</taxon>
        <taxon>Dendrobium</taxon>
    </lineage>
</organism>
<comment type="caution">
    <text evidence="1">The sequence shown here is derived from an EMBL/GenBank/DDBJ whole genome shotgun (WGS) entry which is preliminary data.</text>
</comment>
<dbReference type="AlphaFoldDB" id="A0ABD0VCQ6"/>
<dbReference type="Proteomes" id="UP001552299">
    <property type="component" value="Unassembled WGS sequence"/>
</dbReference>
<proteinExistence type="predicted"/>